<dbReference type="Pfam" id="PF00255">
    <property type="entry name" value="GSHPx"/>
    <property type="match status" value="1"/>
</dbReference>
<dbReference type="PANTHER" id="PTHR11592:SF44">
    <property type="entry name" value="GLUTATHIONE PEROXIDASE"/>
    <property type="match status" value="1"/>
</dbReference>
<keyword evidence="9" id="KW-1185">Reference proteome</keyword>
<dbReference type="EMBL" id="QGKM01000112">
    <property type="protein sequence ID" value="PWQ92164.1"/>
    <property type="molecule type" value="Genomic_DNA"/>
</dbReference>
<sequence>MKRSFFFIISALALSLSAVIFANSANDMKPSHVRVEAAANPTDCPATLDYSFRRLSDARRVNLCAQYKGKVLLVVNTASYCGFTPQFKTLEALYKAYKDRGFAVLGFPSNDFGNQDPGTEKEIAEFCSLTYGVDFPMFEKTHAMKSAASPFYKTLGEAAGEYPQWNFHKYVLGRDGKVLASFASHVSPTDKQITQLIESQL</sequence>
<keyword evidence="2 5" id="KW-0575">Peroxidase</keyword>
<evidence type="ECO:0000256" key="2">
    <source>
        <dbReference type="ARBA" id="ARBA00022559"/>
    </source>
</evidence>
<evidence type="ECO:0000256" key="3">
    <source>
        <dbReference type="ARBA" id="ARBA00023002"/>
    </source>
</evidence>
<dbReference type="PROSITE" id="PS51355">
    <property type="entry name" value="GLUTATHIONE_PEROXID_3"/>
    <property type="match status" value="1"/>
</dbReference>
<evidence type="ECO:0000313" key="8">
    <source>
        <dbReference type="EMBL" id="PWQ92164.1"/>
    </source>
</evidence>
<dbReference type="AlphaFoldDB" id="A0A317C0H5"/>
<evidence type="ECO:0000256" key="4">
    <source>
        <dbReference type="PIRSR" id="PIRSR000303-1"/>
    </source>
</evidence>
<dbReference type="Gene3D" id="3.40.30.10">
    <property type="entry name" value="Glutaredoxin"/>
    <property type="match status" value="1"/>
</dbReference>
<evidence type="ECO:0000256" key="1">
    <source>
        <dbReference type="ARBA" id="ARBA00006926"/>
    </source>
</evidence>
<accession>A0A317C0H5</accession>
<dbReference type="PANTHER" id="PTHR11592">
    <property type="entry name" value="GLUTATHIONE PEROXIDASE"/>
    <property type="match status" value="1"/>
</dbReference>
<dbReference type="InterPro" id="IPR029759">
    <property type="entry name" value="GPX_AS"/>
</dbReference>
<dbReference type="SUPFAM" id="SSF52833">
    <property type="entry name" value="Thioredoxin-like"/>
    <property type="match status" value="1"/>
</dbReference>
<organism evidence="8 9">
    <name type="scientific">Leucothrix pacifica</name>
    <dbReference type="NCBI Taxonomy" id="1247513"/>
    <lineage>
        <taxon>Bacteria</taxon>
        <taxon>Pseudomonadati</taxon>
        <taxon>Pseudomonadota</taxon>
        <taxon>Gammaproteobacteria</taxon>
        <taxon>Thiotrichales</taxon>
        <taxon>Thiotrichaceae</taxon>
        <taxon>Leucothrix</taxon>
    </lineage>
</organism>
<dbReference type="CDD" id="cd00340">
    <property type="entry name" value="GSH_Peroxidase"/>
    <property type="match status" value="1"/>
</dbReference>
<dbReference type="PRINTS" id="PR01011">
    <property type="entry name" value="GLUTPROXDASE"/>
</dbReference>
<evidence type="ECO:0000313" key="9">
    <source>
        <dbReference type="Proteomes" id="UP000245539"/>
    </source>
</evidence>
<evidence type="ECO:0000259" key="7">
    <source>
        <dbReference type="PROSITE" id="PS51352"/>
    </source>
</evidence>
<proteinExistence type="inferred from homology"/>
<evidence type="ECO:0000256" key="6">
    <source>
        <dbReference type="SAM" id="SignalP"/>
    </source>
</evidence>
<dbReference type="OrthoDB" id="9785502at2"/>
<evidence type="ECO:0000256" key="5">
    <source>
        <dbReference type="RuleBase" id="RU000499"/>
    </source>
</evidence>
<dbReference type="GO" id="GO:0034599">
    <property type="term" value="P:cellular response to oxidative stress"/>
    <property type="evidence" value="ECO:0007669"/>
    <property type="project" value="TreeGrafter"/>
</dbReference>
<keyword evidence="6" id="KW-0732">Signal</keyword>
<dbReference type="PIRSF" id="PIRSF000303">
    <property type="entry name" value="Glutathion_perox"/>
    <property type="match status" value="1"/>
</dbReference>
<dbReference type="InterPro" id="IPR036249">
    <property type="entry name" value="Thioredoxin-like_sf"/>
</dbReference>
<comment type="caution">
    <text evidence="8">The sequence shown here is derived from an EMBL/GenBank/DDBJ whole genome shotgun (WGS) entry which is preliminary data.</text>
</comment>
<feature type="active site" evidence="4">
    <location>
        <position position="81"/>
    </location>
</feature>
<gene>
    <name evidence="8" type="ORF">DKW60_22490</name>
</gene>
<feature type="signal peptide" evidence="6">
    <location>
        <begin position="1"/>
        <end position="22"/>
    </location>
</feature>
<name>A0A317C0H5_9GAMM</name>
<keyword evidence="3 5" id="KW-0560">Oxidoreductase</keyword>
<dbReference type="GO" id="GO:0004601">
    <property type="term" value="F:peroxidase activity"/>
    <property type="evidence" value="ECO:0007669"/>
    <property type="project" value="UniProtKB-KW"/>
</dbReference>
<dbReference type="RefSeq" id="WP_109839901.1">
    <property type="nucleotide sequence ID" value="NZ_QGKM01000112.1"/>
</dbReference>
<protein>
    <recommendedName>
        <fullName evidence="5">Glutathione peroxidase</fullName>
    </recommendedName>
</protein>
<comment type="similarity">
    <text evidence="1 5">Belongs to the glutathione peroxidase family.</text>
</comment>
<feature type="chain" id="PRO_5016288622" description="Glutathione peroxidase" evidence="6">
    <location>
        <begin position="23"/>
        <end position="201"/>
    </location>
</feature>
<dbReference type="InterPro" id="IPR013766">
    <property type="entry name" value="Thioredoxin_domain"/>
</dbReference>
<dbReference type="PROSITE" id="PS51352">
    <property type="entry name" value="THIOREDOXIN_2"/>
    <property type="match status" value="1"/>
</dbReference>
<dbReference type="InterPro" id="IPR000889">
    <property type="entry name" value="Glutathione_peroxidase"/>
</dbReference>
<reference evidence="8 9" key="1">
    <citation type="submission" date="2018-05" db="EMBL/GenBank/DDBJ databases">
        <title>Leucothrix arctica sp. nov., isolated from Arctic seawater.</title>
        <authorList>
            <person name="Choi A."/>
            <person name="Baek K."/>
        </authorList>
    </citation>
    <scope>NUCLEOTIDE SEQUENCE [LARGE SCALE GENOMIC DNA]</scope>
    <source>
        <strain evidence="8 9">JCM 18388</strain>
    </source>
</reference>
<feature type="domain" description="Thioredoxin" evidence="7">
    <location>
        <begin position="33"/>
        <end position="201"/>
    </location>
</feature>
<dbReference type="PROSITE" id="PS00460">
    <property type="entry name" value="GLUTATHIONE_PEROXID_1"/>
    <property type="match status" value="1"/>
</dbReference>
<dbReference type="Proteomes" id="UP000245539">
    <property type="component" value="Unassembled WGS sequence"/>
</dbReference>